<reference evidence="1 2" key="1">
    <citation type="submission" date="2019-10" db="EMBL/GenBank/DDBJ databases">
        <authorList>
            <person name="Karimi E."/>
        </authorList>
    </citation>
    <scope>NUCLEOTIDE SEQUENCE [LARGE SCALE GENOMIC DNA]</scope>
    <source>
        <strain evidence="1">Bacillus sp. 71</strain>
    </source>
</reference>
<dbReference type="AlphaFoldDB" id="A0A653VH31"/>
<protein>
    <submittedName>
        <fullName evidence="1">Uncharacterized protein</fullName>
    </submittedName>
</protein>
<dbReference type="Proteomes" id="UP000437562">
    <property type="component" value="Unassembled WGS sequence"/>
</dbReference>
<proteinExistence type="predicted"/>
<gene>
    <name evidence="1" type="ORF">BACI71_210051</name>
</gene>
<dbReference type="EMBL" id="CABWMC010000014">
    <property type="protein sequence ID" value="VXC05502.1"/>
    <property type="molecule type" value="Genomic_DNA"/>
</dbReference>
<sequence length="93" mass="10900">MNRTTNKKKNLSKHNQYISPEFCVAFMFELPTKLELHKKKWTNLYQVSPFLNVLINSKSPSVILRDYPILFAVLKSSQKALIHLRLQNLPLKC</sequence>
<evidence type="ECO:0000313" key="1">
    <source>
        <dbReference type="EMBL" id="VXC05502.1"/>
    </source>
</evidence>
<organism evidence="1 2">
    <name type="scientific">Bacillus mycoides</name>
    <dbReference type="NCBI Taxonomy" id="1405"/>
    <lineage>
        <taxon>Bacteria</taxon>
        <taxon>Bacillati</taxon>
        <taxon>Bacillota</taxon>
        <taxon>Bacilli</taxon>
        <taxon>Bacillales</taxon>
        <taxon>Bacillaceae</taxon>
        <taxon>Bacillus</taxon>
        <taxon>Bacillus cereus group</taxon>
    </lineage>
</organism>
<evidence type="ECO:0000313" key="2">
    <source>
        <dbReference type="Proteomes" id="UP000437562"/>
    </source>
</evidence>
<accession>A0A653VH31</accession>
<name>A0A653VH31_BACMY</name>